<dbReference type="Pfam" id="PF00657">
    <property type="entry name" value="Lipase_GDSL"/>
    <property type="match status" value="1"/>
</dbReference>
<dbReference type="Gene3D" id="3.40.50.1110">
    <property type="entry name" value="SGNH hydrolase"/>
    <property type="match status" value="1"/>
</dbReference>
<comment type="similarity">
    <text evidence="1">Belongs to the 'GDSL' lipolytic enzyme family.</text>
</comment>
<dbReference type="GO" id="GO:0016788">
    <property type="term" value="F:hydrolase activity, acting on ester bonds"/>
    <property type="evidence" value="ECO:0007669"/>
    <property type="project" value="InterPro"/>
</dbReference>
<dbReference type="Gramene" id="OE9A119818T1">
    <property type="protein sequence ID" value="OE9A119818C1"/>
    <property type="gene ID" value="OE9A119818"/>
</dbReference>
<dbReference type="AlphaFoldDB" id="A0A8S0TJF6"/>
<dbReference type="EMBL" id="CACTIH010007254">
    <property type="protein sequence ID" value="CAA3005958.1"/>
    <property type="molecule type" value="Genomic_DNA"/>
</dbReference>
<dbReference type="InterPro" id="IPR036514">
    <property type="entry name" value="SGNH_hydro_sf"/>
</dbReference>
<reference evidence="4 5" key="1">
    <citation type="submission" date="2019-12" db="EMBL/GenBank/DDBJ databases">
        <authorList>
            <person name="Alioto T."/>
            <person name="Alioto T."/>
            <person name="Gomez Garrido J."/>
        </authorList>
    </citation>
    <scope>NUCLEOTIDE SEQUENCE [LARGE SCALE GENOMIC DNA]</scope>
</reference>
<dbReference type="OrthoDB" id="1600564at2759"/>
<evidence type="ECO:0008006" key="6">
    <source>
        <dbReference type="Google" id="ProtNLM"/>
    </source>
</evidence>
<comment type="caution">
    <text evidence="4">The sequence shown here is derived from an EMBL/GenBank/DDBJ whole genome shotgun (WGS) entry which is preliminary data.</text>
</comment>
<evidence type="ECO:0000256" key="1">
    <source>
        <dbReference type="ARBA" id="ARBA00008668"/>
    </source>
</evidence>
<evidence type="ECO:0000256" key="2">
    <source>
        <dbReference type="ARBA" id="ARBA00023180"/>
    </source>
</evidence>
<keyword evidence="3" id="KW-0732">Signal</keyword>
<evidence type="ECO:0000256" key="3">
    <source>
        <dbReference type="SAM" id="SignalP"/>
    </source>
</evidence>
<keyword evidence="2" id="KW-0325">Glycoprotein</keyword>
<evidence type="ECO:0000313" key="4">
    <source>
        <dbReference type="EMBL" id="CAA3005958.1"/>
    </source>
</evidence>
<evidence type="ECO:0000313" key="5">
    <source>
        <dbReference type="Proteomes" id="UP000594638"/>
    </source>
</evidence>
<gene>
    <name evidence="4" type="ORF">OLEA9_A119818</name>
</gene>
<name>A0A8S0TJF6_OLEEU</name>
<protein>
    <recommendedName>
        <fullName evidence="6">Acetylajmalan esterase-like</fullName>
    </recommendedName>
</protein>
<dbReference type="InterPro" id="IPR001087">
    <property type="entry name" value="GDSL"/>
</dbReference>
<feature type="signal peptide" evidence="3">
    <location>
        <begin position="1"/>
        <end position="23"/>
    </location>
</feature>
<feature type="chain" id="PRO_5035739852" description="Acetylajmalan esterase-like" evidence="3">
    <location>
        <begin position="24"/>
        <end position="299"/>
    </location>
</feature>
<dbReference type="Proteomes" id="UP000594638">
    <property type="component" value="Unassembled WGS sequence"/>
</dbReference>
<accession>A0A8S0TJF6</accession>
<keyword evidence="5" id="KW-1185">Reference proteome</keyword>
<dbReference type="PANTHER" id="PTHR22835">
    <property type="entry name" value="ZINC FINGER FYVE DOMAIN CONTAINING PROTEIN"/>
    <property type="match status" value="1"/>
</dbReference>
<sequence length="299" mass="33195">MANSHLFTYVPLLFLALSPMSNAMQVLPKFREPDGVSSTFARLPYGETFFKNAIGRCSNGLLMIDFIALSAGFPLLKPYKEMGANFAHGVNFAIASSTALTVETLAANNTLSPKTSNILDVQWDWNMPRSNRLVNHSSRTKFIDEDCAEKNANSLFMVGEIGGNDYNFQNQVYYSIKSIQELEDMVPQIVCTIANPVRVSFSFSWTFFCGRPGNFPIGCLPIYLTGFQTNDSTAYNENSIALKFVVTIQAIEELKIEHPNTTIIYGDYYNAFVWVLSQAPFFGFDLNSLQKACCGSGGT</sequence>
<organism evidence="4 5">
    <name type="scientific">Olea europaea subsp. europaea</name>
    <dbReference type="NCBI Taxonomy" id="158383"/>
    <lineage>
        <taxon>Eukaryota</taxon>
        <taxon>Viridiplantae</taxon>
        <taxon>Streptophyta</taxon>
        <taxon>Embryophyta</taxon>
        <taxon>Tracheophyta</taxon>
        <taxon>Spermatophyta</taxon>
        <taxon>Magnoliopsida</taxon>
        <taxon>eudicotyledons</taxon>
        <taxon>Gunneridae</taxon>
        <taxon>Pentapetalae</taxon>
        <taxon>asterids</taxon>
        <taxon>lamiids</taxon>
        <taxon>Lamiales</taxon>
        <taxon>Oleaceae</taxon>
        <taxon>Oleeae</taxon>
        <taxon>Olea</taxon>
    </lineage>
</organism>
<dbReference type="PANTHER" id="PTHR22835:SF517">
    <property type="entry name" value="GDSL-LIKE LIPASE_ACYLHYDROLASE FAMILY PROTEIN, EXPRESSED"/>
    <property type="match status" value="1"/>
</dbReference>
<proteinExistence type="inferred from homology"/>